<keyword evidence="1" id="KW-1133">Transmembrane helix</keyword>
<dbReference type="AlphaFoldDB" id="A0A2P2L345"/>
<protein>
    <submittedName>
        <fullName evidence="2">Uncharacterized protein</fullName>
    </submittedName>
</protein>
<dbReference type="EMBL" id="GGEC01031894">
    <property type="protein sequence ID" value="MBX12378.1"/>
    <property type="molecule type" value="Transcribed_RNA"/>
</dbReference>
<keyword evidence="1" id="KW-0472">Membrane</keyword>
<accession>A0A2P2L345</accession>
<feature type="transmembrane region" description="Helical" evidence="1">
    <location>
        <begin position="20"/>
        <end position="37"/>
    </location>
</feature>
<keyword evidence="1" id="KW-0812">Transmembrane</keyword>
<sequence length="38" mass="4581">MLFGIYFTKTIFQVPRENRWLYLLGACWVGLSFVNFFC</sequence>
<organism evidence="2">
    <name type="scientific">Rhizophora mucronata</name>
    <name type="common">Asiatic mangrove</name>
    <dbReference type="NCBI Taxonomy" id="61149"/>
    <lineage>
        <taxon>Eukaryota</taxon>
        <taxon>Viridiplantae</taxon>
        <taxon>Streptophyta</taxon>
        <taxon>Embryophyta</taxon>
        <taxon>Tracheophyta</taxon>
        <taxon>Spermatophyta</taxon>
        <taxon>Magnoliopsida</taxon>
        <taxon>eudicotyledons</taxon>
        <taxon>Gunneridae</taxon>
        <taxon>Pentapetalae</taxon>
        <taxon>rosids</taxon>
        <taxon>fabids</taxon>
        <taxon>Malpighiales</taxon>
        <taxon>Rhizophoraceae</taxon>
        <taxon>Rhizophora</taxon>
    </lineage>
</organism>
<name>A0A2P2L345_RHIMU</name>
<evidence type="ECO:0000256" key="1">
    <source>
        <dbReference type="SAM" id="Phobius"/>
    </source>
</evidence>
<proteinExistence type="predicted"/>
<reference evidence="2" key="1">
    <citation type="submission" date="2018-02" db="EMBL/GenBank/DDBJ databases">
        <title>Rhizophora mucronata_Transcriptome.</title>
        <authorList>
            <person name="Meera S.P."/>
            <person name="Sreeshan A."/>
            <person name="Augustine A."/>
        </authorList>
    </citation>
    <scope>NUCLEOTIDE SEQUENCE</scope>
    <source>
        <tissue evidence="2">Leaf</tissue>
    </source>
</reference>
<evidence type="ECO:0000313" key="2">
    <source>
        <dbReference type="EMBL" id="MBX12378.1"/>
    </source>
</evidence>